<gene>
    <name evidence="5" type="ORF">HAX54_032612</name>
</gene>
<evidence type="ECO:0000313" key="5">
    <source>
        <dbReference type="EMBL" id="MCD9644405.1"/>
    </source>
</evidence>
<evidence type="ECO:0000256" key="2">
    <source>
        <dbReference type="ARBA" id="ARBA00022840"/>
    </source>
</evidence>
<dbReference type="InterPro" id="IPR003959">
    <property type="entry name" value="ATPase_AAA_core"/>
</dbReference>
<dbReference type="SMART" id="SM00745">
    <property type="entry name" value="MIT"/>
    <property type="match status" value="1"/>
</dbReference>
<feature type="compositionally biased region" description="Low complexity" evidence="3">
    <location>
        <begin position="111"/>
        <end position="130"/>
    </location>
</feature>
<dbReference type="InterPro" id="IPR050304">
    <property type="entry name" value="MT-severing_AAA_ATPase"/>
</dbReference>
<dbReference type="Gene3D" id="3.40.50.300">
    <property type="entry name" value="P-loop containing nucleotide triphosphate hydrolases"/>
    <property type="match status" value="1"/>
</dbReference>
<dbReference type="Gene3D" id="1.20.58.80">
    <property type="entry name" value="Phosphotransferase system, lactose/cellobiose-type IIA subunit"/>
    <property type="match status" value="1"/>
</dbReference>
<protein>
    <recommendedName>
        <fullName evidence="4">MIT domain-containing protein</fullName>
    </recommendedName>
</protein>
<dbReference type="Pfam" id="PF00004">
    <property type="entry name" value="AAA"/>
    <property type="match status" value="1"/>
</dbReference>
<reference evidence="5 6" key="1">
    <citation type="journal article" date="2021" name="BMC Genomics">
        <title>Datura genome reveals duplications of psychoactive alkaloid biosynthetic genes and high mutation rate following tissue culture.</title>
        <authorList>
            <person name="Rajewski A."/>
            <person name="Carter-House D."/>
            <person name="Stajich J."/>
            <person name="Litt A."/>
        </authorList>
    </citation>
    <scope>NUCLEOTIDE SEQUENCE [LARGE SCALE GENOMIC DNA]</scope>
    <source>
        <strain evidence="5">AR-01</strain>
    </source>
</reference>
<accession>A0ABS8VB07</accession>
<evidence type="ECO:0000259" key="4">
    <source>
        <dbReference type="SMART" id="SM00745"/>
    </source>
</evidence>
<sequence length="277" mass="30082">MDGVATGNERTAYKLKGYFELAKEEIAKAVRAEEWGLADDAISHYHNAQKILAEGISTPVPSYITSSEHEKVKSYRQKISQWQCQVSDRLQTLSRRSGGTSSVKNSAPQTQRVAVSQSSSSARKGVSRSVPGAGKDSSVMRVPSNSISNRKPSQESATASGYDPKLVDMINSVIVDRSPSVKWEDIAGLEKAKQALLEMVILPTKRKDLFTGLRRPARGLLLFGPPGTGKTMLAKAVASESQATFFNVSASSLTSKSVRVKSLSRHFSWLPFPGSHL</sequence>
<evidence type="ECO:0000256" key="1">
    <source>
        <dbReference type="ARBA" id="ARBA00022741"/>
    </source>
</evidence>
<dbReference type="SUPFAM" id="SSF52540">
    <property type="entry name" value="P-loop containing nucleoside triphosphate hydrolases"/>
    <property type="match status" value="1"/>
</dbReference>
<dbReference type="InterPro" id="IPR007330">
    <property type="entry name" value="MIT_dom"/>
</dbReference>
<comment type="caution">
    <text evidence="5">The sequence shown here is derived from an EMBL/GenBank/DDBJ whole genome shotgun (WGS) entry which is preliminary data.</text>
</comment>
<organism evidence="5 6">
    <name type="scientific">Datura stramonium</name>
    <name type="common">Jimsonweed</name>
    <name type="synonym">Common thornapple</name>
    <dbReference type="NCBI Taxonomy" id="4076"/>
    <lineage>
        <taxon>Eukaryota</taxon>
        <taxon>Viridiplantae</taxon>
        <taxon>Streptophyta</taxon>
        <taxon>Embryophyta</taxon>
        <taxon>Tracheophyta</taxon>
        <taxon>Spermatophyta</taxon>
        <taxon>Magnoliopsida</taxon>
        <taxon>eudicotyledons</taxon>
        <taxon>Gunneridae</taxon>
        <taxon>Pentapetalae</taxon>
        <taxon>asterids</taxon>
        <taxon>lamiids</taxon>
        <taxon>Solanales</taxon>
        <taxon>Solanaceae</taxon>
        <taxon>Solanoideae</taxon>
        <taxon>Datureae</taxon>
        <taxon>Datura</taxon>
    </lineage>
</organism>
<dbReference type="InterPro" id="IPR027417">
    <property type="entry name" value="P-loop_NTPase"/>
</dbReference>
<name>A0ABS8VB07_DATST</name>
<evidence type="ECO:0000313" key="6">
    <source>
        <dbReference type="Proteomes" id="UP000823775"/>
    </source>
</evidence>
<keyword evidence="6" id="KW-1185">Reference proteome</keyword>
<keyword evidence="2" id="KW-0067">ATP-binding</keyword>
<feature type="domain" description="MIT" evidence="4">
    <location>
        <begin position="15"/>
        <end position="92"/>
    </location>
</feature>
<feature type="compositionally biased region" description="Polar residues" evidence="3">
    <location>
        <begin position="143"/>
        <end position="159"/>
    </location>
</feature>
<dbReference type="CDD" id="cd02679">
    <property type="entry name" value="MIT_spastin"/>
    <property type="match status" value="1"/>
</dbReference>
<dbReference type="EMBL" id="JACEIK010004143">
    <property type="protein sequence ID" value="MCD9644405.1"/>
    <property type="molecule type" value="Genomic_DNA"/>
</dbReference>
<feature type="compositionally biased region" description="Polar residues" evidence="3">
    <location>
        <begin position="93"/>
        <end position="110"/>
    </location>
</feature>
<dbReference type="PANTHER" id="PTHR23074">
    <property type="entry name" value="AAA DOMAIN-CONTAINING"/>
    <property type="match status" value="1"/>
</dbReference>
<dbReference type="PANTHER" id="PTHR23074:SF86">
    <property type="entry name" value="SPASTIN"/>
    <property type="match status" value="1"/>
</dbReference>
<keyword evidence="1" id="KW-0547">Nucleotide-binding</keyword>
<evidence type="ECO:0000256" key="3">
    <source>
        <dbReference type="SAM" id="MobiDB-lite"/>
    </source>
</evidence>
<proteinExistence type="predicted"/>
<feature type="region of interest" description="Disordered" evidence="3">
    <location>
        <begin position="93"/>
        <end position="160"/>
    </location>
</feature>
<dbReference type="Proteomes" id="UP000823775">
    <property type="component" value="Unassembled WGS sequence"/>
</dbReference>